<protein>
    <submittedName>
        <fullName evidence="2">Uncharacterized protein</fullName>
    </submittedName>
</protein>
<evidence type="ECO:0000256" key="1">
    <source>
        <dbReference type="SAM" id="MobiDB-lite"/>
    </source>
</evidence>
<dbReference type="AlphaFoldDB" id="A0A7S4KZK0"/>
<feature type="region of interest" description="Disordered" evidence="1">
    <location>
        <begin position="16"/>
        <end position="38"/>
    </location>
</feature>
<name>A0A7S4KZK0_GUITH</name>
<accession>A0A7S4KZK0</accession>
<evidence type="ECO:0000313" key="2">
    <source>
        <dbReference type="EMBL" id="CAE2310350.1"/>
    </source>
</evidence>
<sequence length="284" mass="32637">MIILVISECLQMVRREGGEKRGGREAGEEEMMVKPRERGRCGESVTMLMGWQYLQTMHRALAAGRQQRLEDIEQARLQRPPRGACETQLSARLDGRSTRKNAATETEDRSKVGYQHHYPQHYPSCYHPSCITDPACSEKPPPLPPSRDFETTTSLDYQWPQVDEHYNQTRGQRRMRTLDNAPTRGRDRTFLVSADGDMRQVTMGCSSSIRSRRLMSVWRRRSEEKTSLPWSSRTFLSLSTLPSRNSSRCRTPLRWSLSPALPLRVLLLVLYPFPPSISPDPPCF</sequence>
<reference evidence="2" key="1">
    <citation type="submission" date="2021-01" db="EMBL/GenBank/DDBJ databases">
        <authorList>
            <person name="Corre E."/>
            <person name="Pelletier E."/>
            <person name="Niang G."/>
            <person name="Scheremetjew M."/>
            <person name="Finn R."/>
            <person name="Kale V."/>
            <person name="Holt S."/>
            <person name="Cochrane G."/>
            <person name="Meng A."/>
            <person name="Brown T."/>
            <person name="Cohen L."/>
        </authorList>
    </citation>
    <scope>NUCLEOTIDE SEQUENCE</scope>
    <source>
        <strain evidence="2">CCMP 2712</strain>
    </source>
</reference>
<organism evidence="2">
    <name type="scientific">Guillardia theta</name>
    <name type="common">Cryptophyte</name>
    <name type="synonym">Cryptomonas phi</name>
    <dbReference type="NCBI Taxonomy" id="55529"/>
    <lineage>
        <taxon>Eukaryota</taxon>
        <taxon>Cryptophyceae</taxon>
        <taxon>Pyrenomonadales</taxon>
        <taxon>Geminigeraceae</taxon>
        <taxon>Guillardia</taxon>
    </lineage>
</organism>
<proteinExistence type="predicted"/>
<dbReference type="EMBL" id="HBKN01027148">
    <property type="protein sequence ID" value="CAE2310350.1"/>
    <property type="molecule type" value="Transcribed_RNA"/>
</dbReference>
<gene>
    <name evidence="2" type="ORF">GTHE00462_LOCUS21001</name>
</gene>